<dbReference type="PROSITE" id="PS00508">
    <property type="entry name" value="NI_HGENASE_L_2"/>
    <property type="match status" value="1"/>
</dbReference>
<comment type="cofactor">
    <cofactor evidence="1 6">
        <name>Ni(2+)</name>
        <dbReference type="ChEBI" id="CHEBI:49786"/>
    </cofactor>
</comment>
<evidence type="ECO:0000256" key="5">
    <source>
        <dbReference type="ARBA" id="ARBA00023002"/>
    </source>
</evidence>
<dbReference type="EMBL" id="JADEXP010000329">
    <property type="protein sequence ID" value="MBE9069835.1"/>
    <property type="molecule type" value="Genomic_DNA"/>
</dbReference>
<keyword evidence="3 6" id="KW-0533">Nickel</keyword>
<evidence type="ECO:0000256" key="3">
    <source>
        <dbReference type="ARBA" id="ARBA00022596"/>
    </source>
</evidence>
<dbReference type="InterPro" id="IPR018194">
    <property type="entry name" value="Ni-dep_hyd_lsu_Ni_BS"/>
</dbReference>
<dbReference type="InterPro" id="IPR001501">
    <property type="entry name" value="Ni-dep_hyd_lsu"/>
</dbReference>
<reference evidence="7" key="1">
    <citation type="submission" date="2020-10" db="EMBL/GenBank/DDBJ databases">
        <authorList>
            <person name="Castelo-Branco R."/>
            <person name="Eusebio N."/>
            <person name="Adriana R."/>
            <person name="Vieira A."/>
            <person name="Brugerolle De Fraissinette N."/>
            <person name="Rezende De Castro R."/>
            <person name="Schneider M.P."/>
            <person name="Vasconcelos V."/>
            <person name="Leao P.N."/>
        </authorList>
    </citation>
    <scope>NUCLEOTIDE SEQUENCE</scope>
    <source>
        <strain evidence="7">LEGE 11479</strain>
    </source>
</reference>
<feature type="binding site" evidence="6">
    <location>
        <position position="362"/>
    </location>
    <ligand>
        <name>Fe cation</name>
        <dbReference type="ChEBI" id="CHEBI:24875"/>
    </ligand>
</feature>
<name>A0A928ZYL9_LEPEC</name>
<dbReference type="PANTHER" id="PTHR43600">
    <property type="entry name" value="COENZYME F420 HYDROGENASE, SUBUNIT ALPHA"/>
    <property type="match status" value="1"/>
</dbReference>
<evidence type="ECO:0000256" key="1">
    <source>
        <dbReference type="ARBA" id="ARBA00001967"/>
    </source>
</evidence>
<dbReference type="PANTHER" id="PTHR43600:SF2">
    <property type="entry name" value="F420-NON-REDUCING HYDROGENASE VHU SUBUNIT A"/>
    <property type="match status" value="1"/>
</dbReference>
<comment type="caution">
    <text evidence="7">The sequence shown here is derived from an EMBL/GenBank/DDBJ whole genome shotgun (WGS) entry which is preliminary data.</text>
</comment>
<gene>
    <name evidence="7" type="ORF">IQ260_24640</name>
</gene>
<dbReference type="GO" id="GO:0016151">
    <property type="term" value="F:nickel cation binding"/>
    <property type="evidence" value="ECO:0007669"/>
    <property type="project" value="InterPro"/>
</dbReference>
<dbReference type="Pfam" id="PF00374">
    <property type="entry name" value="NiFeSe_Hases"/>
    <property type="match status" value="1"/>
</dbReference>
<dbReference type="Gene3D" id="1.10.645.10">
    <property type="entry name" value="Cytochrome-c3 Hydrogenase, chain B"/>
    <property type="match status" value="1"/>
</dbReference>
<evidence type="ECO:0000313" key="8">
    <source>
        <dbReference type="Proteomes" id="UP000615026"/>
    </source>
</evidence>
<keyword evidence="5" id="KW-0560">Oxidoreductase</keyword>
<keyword evidence="6" id="KW-0408">Iron</keyword>
<accession>A0A928ZYL9</accession>
<dbReference type="SUPFAM" id="SSF56762">
    <property type="entry name" value="HydB/Nqo4-like"/>
    <property type="match status" value="1"/>
</dbReference>
<evidence type="ECO:0000313" key="7">
    <source>
        <dbReference type="EMBL" id="MBE9069835.1"/>
    </source>
</evidence>
<evidence type="ECO:0000256" key="2">
    <source>
        <dbReference type="ARBA" id="ARBA00009292"/>
    </source>
</evidence>
<evidence type="ECO:0000256" key="6">
    <source>
        <dbReference type="PIRSR" id="PIRSR601501-1"/>
    </source>
</evidence>
<sequence length="389" mass="43732">LRRLMNLGQIIQSHALSFFYLSSPDLLLGWESDPARRNVFGVMATEPELARGGIRLRQFGQEVIEHLGGRKIHPAWAVPGGVRSSLSTAGREQIAKRLPEAKKTILETLALFRQLLESFQEEAHIFGNFSSLFMGLVGADGTWEHYDGRLRVVDSGGNIIADRLDPSNYRDFIGEAVQPDSYLKSPYYKPLGYPDQSQHCRLENGLYRVGPLARLNICDRIGTPLAEAELQRFRQYRMSNSSFFYHYARLIEILTCIERIELALDDSDLQSEQLRARADVNQLEAVGVGEAPRGTLFHHYKIDETGLLTYVNLIIATGQNNLAMNRTVAQIARHYIHSPEIPEPMLNRVEAGIRAFDPCLSCSTHAAGKMPLHLKLVGADGQLLDECYR</sequence>
<dbReference type="GO" id="GO:0008901">
    <property type="term" value="F:ferredoxin hydrogenase activity"/>
    <property type="evidence" value="ECO:0007669"/>
    <property type="project" value="InterPro"/>
</dbReference>
<feature type="binding site" evidence="6">
    <location>
        <position position="365"/>
    </location>
    <ligand>
        <name>Mg(2+)</name>
        <dbReference type="ChEBI" id="CHEBI:18420"/>
    </ligand>
</feature>
<feature type="binding site" evidence="6">
    <location>
        <position position="313"/>
    </location>
    <ligand>
        <name>Mg(2+)</name>
        <dbReference type="ChEBI" id="CHEBI:18420"/>
    </ligand>
</feature>
<dbReference type="AlphaFoldDB" id="A0A928ZYL9"/>
<keyword evidence="8" id="KW-1185">Reference proteome</keyword>
<dbReference type="Proteomes" id="UP000615026">
    <property type="component" value="Unassembled WGS sequence"/>
</dbReference>
<keyword evidence="6" id="KW-0460">Magnesium</keyword>
<proteinExistence type="inferred from homology"/>
<protein>
    <submittedName>
        <fullName evidence="7">Ni/Fe hydrogenase subunit alpha</fullName>
    </submittedName>
</protein>
<comment type="similarity">
    <text evidence="2">Belongs to the [NiFe]/[NiFeSe] hydrogenase large subunit family.</text>
</comment>
<feature type="binding site" evidence="6">
    <location>
        <position position="359"/>
    </location>
    <ligand>
        <name>Ni(2+)</name>
        <dbReference type="ChEBI" id="CHEBI:49786"/>
    </ligand>
</feature>
<feature type="non-terminal residue" evidence="7">
    <location>
        <position position="1"/>
    </location>
</feature>
<evidence type="ECO:0000256" key="4">
    <source>
        <dbReference type="ARBA" id="ARBA00022723"/>
    </source>
</evidence>
<organism evidence="7 8">
    <name type="scientific">Leptolyngbya cf. ectocarpi LEGE 11479</name>
    <dbReference type="NCBI Taxonomy" id="1828722"/>
    <lineage>
        <taxon>Bacteria</taxon>
        <taxon>Bacillati</taxon>
        <taxon>Cyanobacteriota</taxon>
        <taxon>Cyanophyceae</taxon>
        <taxon>Leptolyngbyales</taxon>
        <taxon>Leptolyngbyaceae</taxon>
        <taxon>Leptolyngbya group</taxon>
        <taxon>Leptolyngbya</taxon>
    </lineage>
</organism>
<comment type="cofactor">
    <cofactor evidence="6">
        <name>Fe cation</name>
        <dbReference type="ChEBI" id="CHEBI:24875"/>
    </cofactor>
</comment>
<keyword evidence="4 6" id="KW-0479">Metal-binding</keyword>
<dbReference type="RefSeq" id="WP_193995720.1">
    <property type="nucleotide sequence ID" value="NZ_JADEXP010000329.1"/>
</dbReference>
<dbReference type="InterPro" id="IPR029014">
    <property type="entry name" value="NiFe-Hase_large"/>
</dbReference>